<keyword evidence="1" id="KW-1133">Transmembrane helix</keyword>
<feature type="transmembrane region" description="Helical" evidence="1">
    <location>
        <begin position="108"/>
        <end position="127"/>
    </location>
</feature>
<evidence type="ECO:0000313" key="2">
    <source>
        <dbReference type="EMBL" id="MET3750342.1"/>
    </source>
</evidence>
<dbReference type="Proteomes" id="UP001549106">
    <property type="component" value="Unassembled WGS sequence"/>
</dbReference>
<dbReference type="RefSeq" id="WP_147598344.1">
    <property type="nucleotide sequence ID" value="NZ_BAABXP010000001.1"/>
</dbReference>
<reference evidence="2 3" key="1">
    <citation type="submission" date="2024-06" db="EMBL/GenBank/DDBJ databases">
        <title>Genomic Encyclopedia of Type Strains, Phase IV (KMG-IV): sequencing the most valuable type-strain genomes for metagenomic binning, comparative biology and taxonomic classification.</title>
        <authorList>
            <person name="Goeker M."/>
        </authorList>
    </citation>
    <scope>NUCLEOTIDE SEQUENCE [LARGE SCALE GENOMIC DNA]</scope>
    <source>
        <strain evidence="2 3">DSM 29492</strain>
    </source>
</reference>
<feature type="transmembrane region" description="Helical" evidence="1">
    <location>
        <begin position="63"/>
        <end position="81"/>
    </location>
</feature>
<evidence type="ECO:0000313" key="3">
    <source>
        <dbReference type="Proteomes" id="UP001549106"/>
    </source>
</evidence>
<feature type="transmembrane region" description="Helical" evidence="1">
    <location>
        <begin position="20"/>
        <end position="43"/>
    </location>
</feature>
<organism evidence="2 3">
    <name type="scientific">Blautia caecimuris</name>
    <dbReference type="NCBI Taxonomy" id="1796615"/>
    <lineage>
        <taxon>Bacteria</taxon>
        <taxon>Bacillati</taxon>
        <taxon>Bacillota</taxon>
        <taxon>Clostridia</taxon>
        <taxon>Lachnospirales</taxon>
        <taxon>Lachnospiraceae</taxon>
        <taxon>Blautia</taxon>
    </lineage>
</organism>
<proteinExistence type="predicted"/>
<sequence length="148" mass="17112">MKKEVNHAIRKRFNEVIYHVARYMEILLSVVILGVIALVGIRLVCDVTSREILSMNVDFFTEFLANALSLVVGVEFVKMLCRHSAQTVVEVLMFATARQMVVEHLRTWETLIGVIAIGILFAIRKFLMTEVDDMVYHERNKRKEEKQS</sequence>
<comment type="caution">
    <text evidence="2">The sequence shown here is derived from an EMBL/GenBank/DDBJ whole genome shotgun (WGS) entry which is preliminary data.</text>
</comment>
<dbReference type="EMBL" id="JBEPMJ010000009">
    <property type="protein sequence ID" value="MET3750342.1"/>
    <property type="molecule type" value="Genomic_DNA"/>
</dbReference>
<accession>A0ABV2M4P2</accession>
<keyword evidence="1" id="KW-0472">Membrane</keyword>
<keyword evidence="3" id="KW-1185">Reference proteome</keyword>
<name>A0ABV2M4P2_9FIRM</name>
<gene>
    <name evidence="2" type="ORF">ABID24_001588</name>
</gene>
<protein>
    <submittedName>
        <fullName evidence="2">Uncharacterized membrane protein (DUF373 family)</fullName>
    </submittedName>
</protein>
<evidence type="ECO:0000256" key="1">
    <source>
        <dbReference type="SAM" id="Phobius"/>
    </source>
</evidence>
<keyword evidence="1" id="KW-0812">Transmembrane</keyword>